<accession>A0A517YNU4</accession>
<dbReference type="EMBL" id="CP036274">
    <property type="protein sequence ID" value="QDU31891.1"/>
    <property type="molecule type" value="Genomic_DNA"/>
</dbReference>
<keyword evidence="2" id="KW-1185">Reference proteome</keyword>
<dbReference type="AlphaFoldDB" id="A0A517YNU4"/>
<dbReference type="RefSeq" id="WP_145099803.1">
    <property type="nucleotide sequence ID" value="NZ_CP036274.1"/>
</dbReference>
<name>A0A517YNU4_9BACT</name>
<reference evidence="1 2" key="1">
    <citation type="submission" date="2019-02" db="EMBL/GenBank/DDBJ databases">
        <title>Deep-cultivation of Planctomycetes and their phenomic and genomic characterization uncovers novel biology.</title>
        <authorList>
            <person name="Wiegand S."/>
            <person name="Jogler M."/>
            <person name="Boedeker C."/>
            <person name="Pinto D."/>
            <person name="Vollmers J."/>
            <person name="Rivas-Marin E."/>
            <person name="Kohn T."/>
            <person name="Peeters S.H."/>
            <person name="Heuer A."/>
            <person name="Rast P."/>
            <person name="Oberbeckmann S."/>
            <person name="Bunk B."/>
            <person name="Jeske O."/>
            <person name="Meyerdierks A."/>
            <person name="Storesund J.E."/>
            <person name="Kallscheuer N."/>
            <person name="Luecker S."/>
            <person name="Lage O.M."/>
            <person name="Pohl T."/>
            <person name="Merkel B.J."/>
            <person name="Hornburger P."/>
            <person name="Mueller R.-W."/>
            <person name="Bruemmer F."/>
            <person name="Labrenz M."/>
            <person name="Spormann A.M."/>
            <person name="Op den Camp H."/>
            <person name="Overmann J."/>
            <person name="Amann R."/>
            <person name="Jetten M.S.M."/>
            <person name="Mascher T."/>
            <person name="Medema M.H."/>
            <person name="Devos D.P."/>
            <person name="Kaster A.-K."/>
            <person name="Ovreas L."/>
            <person name="Rohde M."/>
            <person name="Galperin M.Y."/>
            <person name="Jogler C."/>
        </authorList>
    </citation>
    <scope>NUCLEOTIDE SEQUENCE [LARGE SCALE GENOMIC DNA]</scope>
    <source>
        <strain evidence="1 2">ETA_A8</strain>
    </source>
</reference>
<dbReference type="KEGG" id="aagg:ETAA8_70530"/>
<protein>
    <submittedName>
        <fullName evidence="1">Uncharacterized protein</fullName>
    </submittedName>
</protein>
<proteinExistence type="predicted"/>
<evidence type="ECO:0000313" key="1">
    <source>
        <dbReference type="EMBL" id="QDU31891.1"/>
    </source>
</evidence>
<gene>
    <name evidence="1" type="ORF">ETAA8_70530</name>
</gene>
<dbReference type="Proteomes" id="UP000315017">
    <property type="component" value="Chromosome"/>
</dbReference>
<organism evidence="1 2">
    <name type="scientific">Anatilimnocola aggregata</name>
    <dbReference type="NCBI Taxonomy" id="2528021"/>
    <lineage>
        <taxon>Bacteria</taxon>
        <taxon>Pseudomonadati</taxon>
        <taxon>Planctomycetota</taxon>
        <taxon>Planctomycetia</taxon>
        <taxon>Pirellulales</taxon>
        <taxon>Pirellulaceae</taxon>
        <taxon>Anatilimnocola</taxon>
    </lineage>
</organism>
<sequence length="64" mass="6963">MSQLPALYSVVLLPSRETVARGLSLRDASAWIRTYNEVMQGRPAQAVIAEEVAAVSARPLRKAP</sequence>
<evidence type="ECO:0000313" key="2">
    <source>
        <dbReference type="Proteomes" id="UP000315017"/>
    </source>
</evidence>